<feature type="domain" description="AMP-dependent synthetase/ligase" evidence="1">
    <location>
        <begin position="24"/>
        <end position="267"/>
    </location>
</feature>
<reference evidence="2" key="1">
    <citation type="submission" date="2020-07" db="EMBL/GenBank/DDBJ databases">
        <title>Severe corrosion of carbon steel in oil field produced water can be linked to methanogenic archaea containing a special type of NiFe hydrogenase.</title>
        <authorList>
            <person name="Lahme S."/>
            <person name="Mand J."/>
            <person name="Longwell J."/>
            <person name="Smith R."/>
            <person name="Enning D."/>
        </authorList>
    </citation>
    <scope>NUCLEOTIDE SEQUENCE</scope>
    <source>
        <strain evidence="2">MIC098Bin6</strain>
    </source>
</reference>
<dbReference type="InterPro" id="IPR020459">
    <property type="entry name" value="AMP-binding"/>
</dbReference>
<dbReference type="GO" id="GO:0031177">
    <property type="term" value="F:phosphopantetheine binding"/>
    <property type="evidence" value="ECO:0007669"/>
    <property type="project" value="TreeGrafter"/>
</dbReference>
<dbReference type="NCBIfam" id="TIGR01733">
    <property type="entry name" value="AA-adenyl-dom"/>
    <property type="match status" value="1"/>
</dbReference>
<dbReference type="AlphaFoldDB" id="A0A931CUS6"/>
<dbReference type="GO" id="GO:0043041">
    <property type="term" value="P:amino acid activation for nonribosomal peptide biosynthetic process"/>
    <property type="evidence" value="ECO:0007669"/>
    <property type="project" value="TreeGrafter"/>
</dbReference>
<dbReference type="InterPro" id="IPR020845">
    <property type="entry name" value="AMP-binding_CS"/>
</dbReference>
<dbReference type="Gene3D" id="3.40.50.980">
    <property type="match status" value="2"/>
</dbReference>
<dbReference type="PANTHER" id="PTHR45527:SF1">
    <property type="entry name" value="FATTY ACID SYNTHASE"/>
    <property type="match status" value="1"/>
</dbReference>
<organism evidence="2 3">
    <name type="scientific">Desulfotignum balticum</name>
    <dbReference type="NCBI Taxonomy" id="115781"/>
    <lineage>
        <taxon>Bacteria</taxon>
        <taxon>Pseudomonadati</taxon>
        <taxon>Thermodesulfobacteriota</taxon>
        <taxon>Desulfobacteria</taxon>
        <taxon>Desulfobacterales</taxon>
        <taxon>Desulfobacteraceae</taxon>
        <taxon>Desulfotignum</taxon>
    </lineage>
</organism>
<accession>A0A931CUS6</accession>
<dbReference type="InterPro" id="IPR000873">
    <property type="entry name" value="AMP-dep_synth/lig_dom"/>
</dbReference>
<name>A0A931CUS6_9BACT</name>
<proteinExistence type="predicted"/>
<evidence type="ECO:0000259" key="1">
    <source>
        <dbReference type="Pfam" id="PF00501"/>
    </source>
</evidence>
<dbReference type="GO" id="GO:0044550">
    <property type="term" value="P:secondary metabolite biosynthetic process"/>
    <property type="evidence" value="ECO:0007669"/>
    <property type="project" value="TreeGrafter"/>
</dbReference>
<evidence type="ECO:0000313" key="3">
    <source>
        <dbReference type="Proteomes" id="UP000706172"/>
    </source>
</evidence>
<dbReference type="SUPFAM" id="SSF56801">
    <property type="entry name" value="Acetyl-CoA synthetase-like"/>
    <property type="match status" value="1"/>
</dbReference>
<dbReference type="Gene3D" id="3.30.300.30">
    <property type="match status" value="1"/>
</dbReference>
<dbReference type="PRINTS" id="PR00154">
    <property type="entry name" value="AMPBINDING"/>
</dbReference>
<gene>
    <name evidence="2" type="ORF">H0S81_07555</name>
</gene>
<dbReference type="InterPro" id="IPR010071">
    <property type="entry name" value="AA_adenyl_dom"/>
</dbReference>
<dbReference type="CDD" id="cd05930">
    <property type="entry name" value="A_NRPS"/>
    <property type="match status" value="1"/>
</dbReference>
<protein>
    <submittedName>
        <fullName evidence="2">Amino acid adenylation domain-containing protein</fullName>
    </submittedName>
</protein>
<feature type="non-terminal residue" evidence="2">
    <location>
        <position position="359"/>
    </location>
</feature>
<dbReference type="EMBL" id="JACCQK010000438">
    <property type="protein sequence ID" value="MBG0779767.1"/>
    <property type="molecule type" value="Genomic_DNA"/>
</dbReference>
<dbReference type="Proteomes" id="UP000706172">
    <property type="component" value="Unassembled WGS sequence"/>
</dbReference>
<dbReference type="PROSITE" id="PS00455">
    <property type="entry name" value="AMP_BINDING"/>
    <property type="match status" value="1"/>
</dbReference>
<dbReference type="Gene3D" id="2.30.38.10">
    <property type="entry name" value="Luciferase, Domain 3"/>
    <property type="match status" value="1"/>
</dbReference>
<dbReference type="Pfam" id="PF00501">
    <property type="entry name" value="AMP-binding"/>
    <property type="match status" value="1"/>
</dbReference>
<sequence length="359" mass="39706">MLADAEPDFIATTEKLWEKMPSTHGVPILMDRDLPGVANMPETNPETPVAPENAAYIIYTSGSTGLPKGVVIEHASLTSFTKAAADLYEIQPSDRILQFASISFDASVEEIFPALYSGASLVIKPRDIVHTPSEFFSYCAKEQITIVDLPTAYWHMLTDSLETLRIPDPLRLVIIGGDAADPERVEKWRRHAPGFVRLVNTYGPTETTVAVTFADLDQKSEETGEVPIGRPFPNVNLCILNHFNQPSPFGVAGELYIGGPQTARGYLNRPELTRDRFVPVADAGQDTLFFKTRDRTLLTPSGQIVFKGRMDRQVKIRGFRVEPGEIEKTATLYPGIEDCAVTVEKNTDSHVRTIAFIVL</sequence>
<dbReference type="GO" id="GO:0005737">
    <property type="term" value="C:cytoplasm"/>
    <property type="evidence" value="ECO:0007669"/>
    <property type="project" value="TreeGrafter"/>
</dbReference>
<dbReference type="PANTHER" id="PTHR45527">
    <property type="entry name" value="NONRIBOSOMAL PEPTIDE SYNTHETASE"/>
    <property type="match status" value="1"/>
</dbReference>
<comment type="caution">
    <text evidence="2">The sequence shown here is derived from an EMBL/GenBank/DDBJ whole genome shotgun (WGS) entry which is preliminary data.</text>
</comment>
<evidence type="ECO:0000313" key="2">
    <source>
        <dbReference type="EMBL" id="MBG0779767.1"/>
    </source>
</evidence>
<dbReference type="InterPro" id="IPR045851">
    <property type="entry name" value="AMP-bd_C_sf"/>
</dbReference>